<name>A0AAV2LKP1_KNICA</name>
<protein>
    <submittedName>
        <fullName evidence="1">Uncharacterized protein</fullName>
    </submittedName>
</protein>
<keyword evidence="2" id="KW-1185">Reference proteome</keyword>
<evidence type="ECO:0000313" key="2">
    <source>
        <dbReference type="Proteomes" id="UP001497482"/>
    </source>
</evidence>
<organism evidence="1 2">
    <name type="scientific">Knipowitschia caucasica</name>
    <name type="common">Caucasian dwarf goby</name>
    <name type="synonym">Pomatoschistus caucasicus</name>
    <dbReference type="NCBI Taxonomy" id="637954"/>
    <lineage>
        <taxon>Eukaryota</taxon>
        <taxon>Metazoa</taxon>
        <taxon>Chordata</taxon>
        <taxon>Craniata</taxon>
        <taxon>Vertebrata</taxon>
        <taxon>Euteleostomi</taxon>
        <taxon>Actinopterygii</taxon>
        <taxon>Neopterygii</taxon>
        <taxon>Teleostei</taxon>
        <taxon>Neoteleostei</taxon>
        <taxon>Acanthomorphata</taxon>
        <taxon>Gobiaria</taxon>
        <taxon>Gobiiformes</taxon>
        <taxon>Gobioidei</taxon>
        <taxon>Gobiidae</taxon>
        <taxon>Gobiinae</taxon>
        <taxon>Knipowitschia</taxon>
    </lineage>
</organism>
<reference evidence="1 2" key="1">
    <citation type="submission" date="2024-04" db="EMBL/GenBank/DDBJ databases">
        <authorList>
            <person name="Waldvogel A.-M."/>
            <person name="Schoenle A."/>
        </authorList>
    </citation>
    <scope>NUCLEOTIDE SEQUENCE [LARGE SCALE GENOMIC DNA]</scope>
</reference>
<proteinExistence type="predicted"/>
<dbReference type="AlphaFoldDB" id="A0AAV2LKP1"/>
<dbReference type="Proteomes" id="UP001497482">
    <property type="component" value="Chromosome 3"/>
</dbReference>
<gene>
    <name evidence="1" type="ORF">KC01_LOCUS29104</name>
</gene>
<accession>A0AAV2LKP1</accession>
<sequence>MEKRGGRQRRGPARCVASAVSPICQAMEADQDFTMGQIFHSSSSSDHIRGVTHWWSLIPPLEKGRPTKRSDVIWNPLLSPAPPSRPPPAFNYNILLTNDQL</sequence>
<evidence type="ECO:0000313" key="1">
    <source>
        <dbReference type="EMBL" id="CAL1601069.1"/>
    </source>
</evidence>
<dbReference type="EMBL" id="OZ035825">
    <property type="protein sequence ID" value="CAL1601069.1"/>
    <property type="molecule type" value="Genomic_DNA"/>
</dbReference>